<dbReference type="InterPro" id="IPR006439">
    <property type="entry name" value="HAD-SF_hydro_IA"/>
</dbReference>
<accession>A0A1Y0IA35</accession>
<dbReference type="PANTHER" id="PTHR43434:SF24">
    <property type="entry name" value="HYDROLASE-RELATED"/>
    <property type="match status" value="1"/>
</dbReference>
<evidence type="ECO:0000313" key="2">
    <source>
        <dbReference type="Proteomes" id="UP000196027"/>
    </source>
</evidence>
<dbReference type="InterPro" id="IPR023198">
    <property type="entry name" value="PGP-like_dom2"/>
</dbReference>
<dbReference type="InterPro" id="IPR036412">
    <property type="entry name" value="HAD-like_sf"/>
</dbReference>
<dbReference type="InterPro" id="IPR050155">
    <property type="entry name" value="HAD-like_hydrolase_sf"/>
</dbReference>
<keyword evidence="2" id="KW-1185">Reference proteome</keyword>
<dbReference type="GO" id="GO:0006281">
    <property type="term" value="P:DNA repair"/>
    <property type="evidence" value="ECO:0007669"/>
    <property type="project" value="TreeGrafter"/>
</dbReference>
<dbReference type="Pfam" id="PF13419">
    <property type="entry name" value="HAD_2"/>
    <property type="match status" value="1"/>
</dbReference>
<dbReference type="InterPro" id="IPR023214">
    <property type="entry name" value="HAD_sf"/>
</dbReference>
<gene>
    <name evidence="1" type="ORF">OLMES_2217</name>
</gene>
<dbReference type="Proteomes" id="UP000196027">
    <property type="component" value="Chromosome"/>
</dbReference>
<dbReference type="Gene3D" id="3.40.50.1000">
    <property type="entry name" value="HAD superfamily/HAD-like"/>
    <property type="match status" value="1"/>
</dbReference>
<sequence length="216" mass="23634">MAIKLIIFDWDGTLVDSVQTIVGSLRSAAERLQLPVLSDQEYSHIIGLGMREAIDALYPGLSTSQVNDYRSAYADAFFAQPTTEKHLFEGVVEGLNALERRGYMLAVATGKSRNGLDKAMQSTGLRRYFPWHQCADETASKPDPLMLNNILAGAQCSVSDAVMVGDTIYDMEMARRIGMTAFGVEYGVHSADQLLGSGARVTFSVFCELIDSLLVH</sequence>
<protein>
    <submittedName>
        <fullName evidence="1">HAD-superfamily hydrolase</fullName>
    </submittedName>
</protein>
<dbReference type="SFLD" id="SFLDG01135">
    <property type="entry name" value="C1.5.6:_HAD__Beta-PGM__Phospha"/>
    <property type="match status" value="1"/>
</dbReference>
<dbReference type="NCBIfam" id="TIGR01549">
    <property type="entry name" value="HAD-SF-IA-v1"/>
    <property type="match status" value="1"/>
</dbReference>
<dbReference type="KEGG" id="ome:OLMES_2217"/>
<dbReference type="OrthoDB" id="9782449at2"/>
<dbReference type="InterPro" id="IPR041492">
    <property type="entry name" value="HAD_2"/>
</dbReference>
<name>A0A1Y0IA35_9GAMM</name>
<organism evidence="1 2">
    <name type="scientific">Oleiphilus messinensis</name>
    <dbReference type="NCBI Taxonomy" id="141451"/>
    <lineage>
        <taxon>Bacteria</taxon>
        <taxon>Pseudomonadati</taxon>
        <taxon>Pseudomonadota</taxon>
        <taxon>Gammaproteobacteria</taxon>
        <taxon>Oceanospirillales</taxon>
        <taxon>Oleiphilaceae</taxon>
        <taxon>Oleiphilus</taxon>
    </lineage>
</organism>
<dbReference type="SUPFAM" id="SSF56784">
    <property type="entry name" value="HAD-like"/>
    <property type="match status" value="1"/>
</dbReference>
<dbReference type="AlphaFoldDB" id="A0A1Y0IA35"/>
<dbReference type="Gene3D" id="1.10.150.240">
    <property type="entry name" value="Putative phosphatase, domain 2"/>
    <property type="match status" value="1"/>
</dbReference>
<keyword evidence="1" id="KW-0378">Hydrolase</keyword>
<reference evidence="1 2" key="1">
    <citation type="submission" date="2017-05" db="EMBL/GenBank/DDBJ databases">
        <title>Genomic insights into alkan degradation activity of Oleiphilus messinensis.</title>
        <authorList>
            <person name="Kozyavkin S.A."/>
            <person name="Slesarev A.I."/>
            <person name="Golyshin P.N."/>
            <person name="Korzhenkov A."/>
            <person name="Golyshina O.N."/>
            <person name="Toshchakov S.V."/>
        </authorList>
    </citation>
    <scope>NUCLEOTIDE SEQUENCE [LARGE SCALE GENOMIC DNA]</scope>
    <source>
        <strain evidence="1 2">ME102</strain>
    </source>
</reference>
<dbReference type="EMBL" id="CP021425">
    <property type="protein sequence ID" value="ARU56284.1"/>
    <property type="molecule type" value="Genomic_DNA"/>
</dbReference>
<dbReference type="RefSeq" id="WP_087461290.1">
    <property type="nucleotide sequence ID" value="NZ_CP021425.1"/>
</dbReference>
<dbReference type="SFLD" id="SFLDG01129">
    <property type="entry name" value="C1.5:_HAD__Beta-PGM__Phosphata"/>
    <property type="match status" value="1"/>
</dbReference>
<proteinExistence type="predicted"/>
<dbReference type="SFLD" id="SFLDS00003">
    <property type="entry name" value="Haloacid_Dehalogenase"/>
    <property type="match status" value="1"/>
</dbReference>
<dbReference type="GO" id="GO:0005829">
    <property type="term" value="C:cytosol"/>
    <property type="evidence" value="ECO:0007669"/>
    <property type="project" value="TreeGrafter"/>
</dbReference>
<dbReference type="GO" id="GO:0008967">
    <property type="term" value="F:phosphoglycolate phosphatase activity"/>
    <property type="evidence" value="ECO:0007669"/>
    <property type="project" value="TreeGrafter"/>
</dbReference>
<dbReference type="PANTHER" id="PTHR43434">
    <property type="entry name" value="PHOSPHOGLYCOLATE PHOSPHATASE"/>
    <property type="match status" value="1"/>
</dbReference>
<evidence type="ECO:0000313" key="1">
    <source>
        <dbReference type="EMBL" id="ARU56284.1"/>
    </source>
</evidence>